<evidence type="ECO:0000313" key="2">
    <source>
        <dbReference type="Proteomes" id="UP000294847"/>
    </source>
</evidence>
<gene>
    <name evidence="1" type="ORF">PoMZ_04376</name>
</gene>
<sequence length="136" mass="14594">MTSMYKAGGSVKKLLQDGWHRVRAVGMTNHIPSQIRSSPPPSGPEFRPLPCSWVLRSARSGRQICSLGNDCVHSSIAGNTPIPPGGLVFDLPCTASAQKGLIPKITCCNFLKPIGHARYLLHVTAIHVELEQPSGS</sequence>
<dbReference type="AlphaFoldDB" id="A0A4V1C6C6"/>
<protein>
    <submittedName>
        <fullName evidence="1">Uncharacterized protein</fullName>
    </submittedName>
</protein>
<organism evidence="1 2">
    <name type="scientific">Pyricularia oryzae</name>
    <name type="common">Rice blast fungus</name>
    <name type="synonym">Magnaporthe oryzae</name>
    <dbReference type="NCBI Taxonomy" id="318829"/>
    <lineage>
        <taxon>Eukaryota</taxon>
        <taxon>Fungi</taxon>
        <taxon>Dikarya</taxon>
        <taxon>Ascomycota</taxon>
        <taxon>Pezizomycotina</taxon>
        <taxon>Sordariomycetes</taxon>
        <taxon>Sordariomycetidae</taxon>
        <taxon>Magnaporthales</taxon>
        <taxon>Pyriculariaceae</taxon>
        <taxon>Pyricularia</taxon>
    </lineage>
</organism>
<dbReference type="EMBL" id="CP034206">
    <property type="protein sequence ID" value="QBZ59415.1"/>
    <property type="molecule type" value="Genomic_DNA"/>
</dbReference>
<name>A0A4V1C6C6_PYROR</name>
<dbReference type="Proteomes" id="UP000294847">
    <property type="component" value="Chromosome 3"/>
</dbReference>
<accession>A0A4V1C6C6</accession>
<evidence type="ECO:0000313" key="1">
    <source>
        <dbReference type="EMBL" id="QBZ59415.1"/>
    </source>
</evidence>
<reference evidence="1 2" key="1">
    <citation type="journal article" date="2019" name="Mol. Biol. Evol.">
        <title>Blast fungal genomes show frequent chromosomal changes, gene gains and losses, and effector gene turnover.</title>
        <authorList>
            <person name="Gomez Luciano L.B."/>
            <person name="Jason Tsai I."/>
            <person name="Chuma I."/>
            <person name="Tosa Y."/>
            <person name="Chen Y.H."/>
            <person name="Li J.Y."/>
            <person name="Li M.Y."/>
            <person name="Jade Lu M.Y."/>
            <person name="Nakayashiki H."/>
            <person name="Li W.H."/>
        </authorList>
    </citation>
    <scope>NUCLEOTIDE SEQUENCE [LARGE SCALE GENOMIC DNA]</scope>
    <source>
        <strain evidence="1">MZ5-1-6</strain>
    </source>
</reference>
<proteinExistence type="predicted"/>